<dbReference type="GO" id="GO:0046872">
    <property type="term" value="F:metal ion binding"/>
    <property type="evidence" value="ECO:0007669"/>
    <property type="project" value="InterPro"/>
</dbReference>
<dbReference type="RefSeq" id="WP_052117097.1">
    <property type="nucleotide sequence ID" value="NZ_BMEA01000004.1"/>
</dbReference>
<evidence type="ECO:0000259" key="1">
    <source>
        <dbReference type="Pfam" id="PF02607"/>
    </source>
</evidence>
<dbReference type="AlphaFoldDB" id="A0A8H9KVF0"/>
<proteinExistence type="predicted"/>
<dbReference type="Proteomes" id="UP000628079">
    <property type="component" value="Unassembled WGS sequence"/>
</dbReference>
<accession>A0A8H9KVF0</accession>
<dbReference type="Gene3D" id="3.40.50.280">
    <property type="entry name" value="Cobalamin-binding domain"/>
    <property type="match status" value="1"/>
</dbReference>
<evidence type="ECO:0000313" key="3">
    <source>
        <dbReference type="Proteomes" id="UP000628079"/>
    </source>
</evidence>
<gene>
    <name evidence="2" type="ORF">GCM10011314_30520</name>
</gene>
<sequence>MTTPSDAATPVDAMLAAANAMDEHTLRAGLRDAARDLGVNVAVIDVVLPFLNAVGRAWERGDCSVASEHFASQVVRSWLTGAALADVDAASTATDPIVLACPPGERHDLGLLCFHVLLVRSGVPSRFLGSDTPLPGLADVCRVVGASGVIVAATRRRVFEAHGGALRVLARHYPLSIGGAGADAEVAEHVGATLLPSDMRRSLAQVVRWHSGDATGVNVSA</sequence>
<protein>
    <recommendedName>
        <fullName evidence="1">B12-binding N-terminal domain-containing protein</fullName>
    </recommendedName>
</protein>
<dbReference type="GO" id="GO:0031419">
    <property type="term" value="F:cobalamin binding"/>
    <property type="evidence" value="ECO:0007669"/>
    <property type="project" value="InterPro"/>
</dbReference>
<reference evidence="2" key="2">
    <citation type="submission" date="2020-09" db="EMBL/GenBank/DDBJ databases">
        <authorList>
            <person name="Sun Q."/>
            <person name="Zhou Y."/>
        </authorList>
    </citation>
    <scope>NUCLEOTIDE SEQUENCE</scope>
    <source>
        <strain evidence="2">CGMCC 1.10749</strain>
    </source>
</reference>
<dbReference type="Gene3D" id="1.10.1240.10">
    <property type="entry name" value="Methionine synthase domain"/>
    <property type="match status" value="1"/>
</dbReference>
<dbReference type="InterPro" id="IPR036724">
    <property type="entry name" value="Cobalamin-bd_sf"/>
</dbReference>
<dbReference type="Pfam" id="PF02607">
    <property type="entry name" value="B12-binding_2"/>
    <property type="match status" value="1"/>
</dbReference>
<name>A0A8H9KVF0_9MICO</name>
<dbReference type="EMBL" id="BMEA01000004">
    <property type="protein sequence ID" value="GGB88616.1"/>
    <property type="molecule type" value="Genomic_DNA"/>
</dbReference>
<evidence type="ECO:0000313" key="2">
    <source>
        <dbReference type="EMBL" id="GGB88616.1"/>
    </source>
</evidence>
<organism evidence="2 3">
    <name type="scientific">Knoellia flava</name>
    <dbReference type="NCBI Taxonomy" id="913969"/>
    <lineage>
        <taxon>Bacteria</taxon>
        <taxon>Bacillati</taxon>
        <taxon>Actinomycetota</taxon>
        <taxon>Actinomycetes</taxon>
        <taxon>Micrococcales</taxon>
        <taxon>Intrasporangiaceae</taxon>
        <taxon>Knoellia</taxon>
    </lineage>
</organism>
<comment type="caution">
    <text evidence="2">The sequence shown here is derived from an EMBL/GenBank/DDBJ whole genome shotgun (WGS) entry which is preliminary data.</text>
</comment>
<reference evidence="2" key="1">
    <citation type="journal article" date="2014" name="Int. J. Syst. Evol. Microbiol.">
        <title>Complete genome sequence of Corynebacterium casei LMG S-19264T (=DSM 44701T), isolated from a smear-ripened cheese.</title>
        <authorList>
            <consortium name="US DOE Joint Genome Institute (JGI-PGF)"/>
            <person name="Walter F."/>
            <person name="Albersmeier A."/>
            <person name="Kalinowski J."/>
            <person name="Ruckert C."/>
        </authorList>
    </citation>
    <scope>NUCLEOTIDE SEQUENCE</scope>
    <source>
        <strain evidence="2">CGMCC 1.10749</strain>
    </source>
</reference>
<dbReference type="SUPFAM" id="SSF52242">
    <property type="entry name" value="Cobalamin (vitamin B12)-binding domain"/>
    <property type="match status" value="1"/>
</dbReference>
<dbReference type="InterPro" id="IPR003759">
    <property type="entry name" value="Cbl-bd_cap"/>
</dbReference>
<feature type="domain" description="B12-binding N-terminal" evidence="1">
    <location>
        <begin position="12"/>
        <end position="79"/>
    </location>
</feature>
<dbReference type="InterPro" id="IPR036594">
    <property type="entry name" value="Meth_synthase_dom"/>
</dbReference>